<dbReference type="EMBL" id="FOSW01000001">
    <property type="protein sequence ID" value="SFK37669.1"/>
    <property type="molecule type" value="Genomic_DNA"/>
</dbReference>
<sequence length="331" mass="35174">MRSDDAPASRRLRVVTVPHTDPYVDAVLPAGVERVGPAHVPSPWLDPAYLSAHADDVDVVHLHTGYGHLPEDEMVSWTEAVRRTGVPLVTTVHQLRDPAQPSARRHDAHLAALLATAEVVLTLTPGAAEEITERFGRTAIVVAHPSVATPVPDLGAERGLVGLALGAPGPAVPDPAGLVRAALSGAVNGGGRLRVFLDDGVEPPVPIGAGDRLEVLPRKADGWVGQLQELHVAVLPERCGTHSRDLEICRDVGTRVVAPTCGWFADQWADVVTYGNDEERGFDPVSLDAAVAAALTRPAPRPADRAWRAEQRAAVQAVHEQVYTQVVADRA</sequence>
<keyword evidence="1" id="KW-0328">Glycosyltransferase</keyword>
<dbReference type="GO" id="GO:0016757">
    <property type="term" value="F:glycosyltransferase activity"/>
    <property type="evidence" value="ECO:0007669"/>
    <property type="project" value="UniProtKB-KW"/>
</dbReference>
<protein>
    <recommendedName>
        <fullName evidence="3">Glycosyltransferase subfamily 4-like N-terminal domain-containing protein</fullName>
    </recommendedName>
</protein>
<dbReference type="RefSeq" id="WP_091320271.1">
    <property type="nucleotide sequence ID" value="NZ_FOSW01000001.1"/>
</dbReference>
<dbReference type="InterPro" id="IPR028098">
    <property type="entry name" value="Glyco_trans_4-like_N"/>
</dbReference>
<organism evidence="4 5">
    <name type="scientific">Geodermatophilus ruber</name>
    <dbReference type="NCBI Taxonomy" id="504800"/>
    <lineage>
        <taxon>Bacteria</taxon>
        <taxon>Bacillati</taxon>
        <taxon>Actinomycetota</taxon>
        <taxon>Actinomycetes</taxon>
        <taxon>Geodermatophilales</taxon>
        <taxon>Geodermatophilaceae</taxon>
        <taxon>Geodermatophilus</taxon>
    </lineage>
</organism>
<evidence type="ECO:0000313" key="5">
    <source>
        <dbReference type="Proteomes" id="UP000199152"/>
    </source>
</evidence>
<reference evidence="4 5" key="1">
    <citation type="submission" date="2016-10" db="EMBL/GenBank/DDBJ databases">
        <authorList>
            <person name="de Groot N.N."/>
        </authorList>
    </citation>
    <scope>NUCLEOTIDE SEQUENCE [LARGE SCALE GENOMIC DNA]</scope>
    <source>
        <strain evidence="4 5">DSM 45317</strain>
    </source>
</reference>
<dbReference type="SUPFAM" id="SSF53756">
    <property type="entry name" value="UDP-Glycosyltransferase/glycogen phosphorylase"/>
    <property type="match status" value="1"/>
</dbReference>
<evidence type="ECO:0000313" key="4">
    <source>
        <dbReference type="EMBL" id="SFK37669.1"/>
    </source>
</evidence>
<feature type="domain" description="Glycosyltransferase subfamily 4-like N-terminal" evidence="3">
    <location>
        <begin position="27"/>
        <end position="147"/>
    </location>
</feature>
<name>A0A1I3Z214_9ACTN</name>
<dbReference type="Gene3D" id="3.40.50.2000">
    <property type="entry name" value="Glycogen Phosphorylase B"/>
    <property type="match status" value="1"/>
</dbReference>
<dbReference type="AlphaFoldDB" id="A0A1I3Z214"/>
<dbReference type="Proteomes" id="UP000199152">
    <property type="component" value="Unassembled WGS sequence"/>
</dbReference>
<proteinExistence type="predicted"/>
<evidence type="ECO:0000256" key="2">
    <source>
        <dbReference type="ARBA" id="ARBA00022679"/>
    </source>
</evidence>
<evidence type="ECO:0000256" key="1">
    <source>
        <dbReference type="ARBA" id="ARBA00022676"/>
    </source>
</evidence>
<gene>
    <name evidence="4" type="ORF">SAMN04488085_101292</name>
</gene>
<keyword evidence="2" id="KW-0808">Transferase</keyword>
<dbReference type="Pfam" id="PF13439">
    <property type="entry name" value="Glyco_transf_4"/>
    <property type="match status" value="1"/>
</dbReference>
<keyword evidence="5" id="KW-1185">Reference proteome</keyword>
<dbReference type="InParanoid" id="A0A1I3Z214"/>
<evidence type="ECO:0000259" key="3">
    <source>
        <dbReference type="Pfam" id="PF13439"/>
    </source>
</evidence>
<dbReference type="OrthoDB" id="3287135at2"/>
<dbReference type="STRING" id="504800.SAMN04488085_101292"/>
<accession>A0A1I3Z214</accession>